<gene>
    <name evidence="2" type="ORF">ALC53_09276</name>
</gene>
<keyword evidence="3" id="KW-1185">Reference proteome</keyword>
<evidence type="ECO:0000313" key="3">
    <source>
        <dbReference type="Proteomes" id="UP000078540"/>
    </source>
</evidence>
<evidence type="ECO:0000313" key="2">
    <source>
        <dbReference type="EMBL" id="KYM80182.1"/>
    </source>
</evidence>
<name>A0A195B7F9_9HYME</name>
<proteinExistence type="predicted"/>
<reference evidence="2 3" key="1">
    <citation type="submission" date="2015-09" db="EMBL/GenBank/DDBJ databases">
        <title>Atta colombica WGS genome.</title>
        <authorList>
            <person name="Nygaard S."/>
            <person name="Hu H."/>
            <person name="Boomsma J."/>
            <person name="Zhang G."/>
        </authorList>
    </citation>
    <scope>NUCLEOTIDE SEQUENCE [LARGE SCALE GENOMIC DNA]</scope>
    <source>
        <strain evidence="2">Treedump-2</strain>
        <tissue evidence="2">Whole body</tissue>
    </source>
</reference>
<sequence>MSKRRLLDILCMLSREKEIFIQLHVGYFILFKLFTTMYPTGVKSESIGCWNFVGIFYTLVTSQLTRTFA</sequence>
<protein>
    <submittedName>
        <fullName evidence="2">Uncharacterized protein</fullName>
    </submittedName>
</protein>
<dbReference type="Proteomes" id="UP000078540">
    <property type="component" value="Unassembled WGS sequence"/>
</dbReference>
<evidence type="ECO:0000256" key="1">
    <source>
        <dbReference type="SAM" id="Phobius"/>
    </source>
</evidence>
<keyword evidence="1" id="KW-0472">Membrane</keyword>
<accession>A0A195B7F9</accession>
<organism evidence="2 3">
    <name type="scientific">Atta colombica</name>
    <dbReference type="NCBI Taxonomy" id="520822"/>
    <lineage>
        <taxon>Eukaryota</taxon>
        <taxon>Metazoa</taxon>
        <taxon>Ecdysozoa</taxon>
        <taxon>Arthropoda</taxon>
        <taxon>Hexapoda</taxon>
        <taxon>Insecta</taxon>
        <taxon>Pterygota</taxon>
        <taxon>Neoptera</taxon>
        <taxon>Endopterygota</taxon>
        <taxon>Hymenoptera</taxon>
        <taxon>Apocrita</taxon>
        <taxon>Aculeata</taxon>
        <taxon>Formicoidea</taxon>
        <taxon>Formicidae</taxon>
        <taxon>Myrmicinae</taxon>
        <taxon>Atta</taxon>
    </lineage>
</organism>
<keyword evidence="1" id="KW-1133">Transmembrane helix</keyword>
<feature type="transmembrane region" description="Helical" evidence="1">
    <location>
        <begin position="20"/>
        <end position="38"/>
    </location>
</feature>
<dbReference type="EMBL" id="KQ976574">
    <property type="protein sequence ID" value="KYM80182.1"/>
    <property type="molecule type" value="Genomic_DNA"/>
</dbReference>
<dbReference type="AlphaFoldDB" id="A0A195B7F9"/>
<keyword evidence="1" id="KW-0812">Transmembrane</keyword>